<dbReference type="InterPro" id="IPR035994">
    <property type="entry name" value="Nucleoside_phosphorylase_sf"/>
</dbReference>
<dbReference type="CDD" id="cd17768">
    <property type="entry name" value="adenosylhopane_nucleosidase_HpnG-like"/>
    <property type="match status" value="1"/>
</dbReference>
<dbReference type="InterPro" id="IPR017831">
    <property type="entry name" value="Hopanoid-assoc_phosphoryl_HpnG"/>
</dbReference>
<dbReference type="Pfam" id="PF01048">
    <property type="entry name" value="PNP_UDP_1"/>
    <property type="match status" value="1"/>
</dbReference>
<dbReference type="KEGG" id="rpm:RSPPHO_00430"/>
<keyword evidence="2" id="KW-0326">Glycosidase</keyword>
<proteinExistence type="predicted"/>
<keyword evidence="3" id="KW-1185">Reference proteome</keyword>
<dbReference type="STRING" id="1150469.RSPPHO_00430"/>
<keyword evidence="2" id="KW-0378">Hydrolase</keyword>
<dbReference type="PATRIC" id="fig|1150469.3.peg.505"/>
<evidence type="ECO:0000313" key="2">
    <source>
        <dbReference type="EMBL" id="CCG07056.1"/>
    </source>
</evidence>
<dbReference type="GO" id="GO:0008782">
    <property type="term" value="F:adenosylhomocysteine nucleosidase activity"/>
    <property type="evidence" value="ECO:0007669"/>
    <property type="project" value="UniProtKB-EC"/>
</dbReference>
<organism evidence="2 3">
    <name type="scientific">Pararhodospirillum photometricum DSM 122</name>
    <dbReference type="NCBI Taxonomy" id="1150469"/>
    <lineage>
        <taxon>Bacteria</taxon>
        <taxon>Pseudomonadati</taxon>
        <taxon>Pseudomonadota</taxon>
        <taxon>Alphaproteobacteria</taxon>
        <taxon>Rhodospirillales</taxon>
        <taxon>Rhodospirillaceae</taxon>
        <taxon>Pararhodospirillum</taxon>
    </lineage>
</organism>
<dbReference type="HOGENOM" id="CLU_031248_4_0_5"/>
<dbReference type="OrthoDB" id="7357315at2"/>
<sequence length="221" mass="22319">MERVGVVCGLALEAALIPASGPWRALCLGPGPAAAEQAAHRLLDEGCAALLSFGTAGGLDPALAPGTLVLARAVIADQEDGSLVPPYRPDDTLSAALCGRGSGVHEGTVVGVSHPVTSPEAKARLARRTGACIVDMESHAVARVAQARGVPFAVLRAVADPATRSVPAWAVAGVDALGRTRAGAVLAAVAVRPDRWADLVALARDAGAAKRALRGVWRGEG</sequence>
<dbReference type="GO" id="GO:0005829">
    <property type="term" value="C:cytosol"/>
    <property type="evidence" value="ECO:0007669"/>
    <property type="project" value="TreeGrafter"/>
</dbReference>
<dbReference type="GO" id="GO:0009116">
    <property type="term" value="P:nucleoside metabolic process"/>
    <property type="evidence" value="ECO:0007669"/>
    <property type="project" value="InterPro"/>
</dbReference>
<dbReference type="InterPro" id="IPR000845">
    <property type="entry name" value="Nucleoside_phosphorylase_d"/>
</dbReference>
<dbReference type="eggNOG" id="COG0775">
    <property type="taxonomic scope" value="Bacteria"/>
</dbReference>
<dbReference type="AlphaFoldDB" id="H6SNY4"/>
<dbReference type="GO" id="GO:0008930">
    <property type="term" value="F:methylthioadenosine nucleosidase activity"/>
    <property type="evidence" value="ECO:0007669"/>
    <property type="project" value="TreeGrafter"/>
</dbReference>
<dbReference type="NCBIfam" id="TIGR03468">
    <property type="entry name" value="HpnG"/>
    <property type="match status" value="1"/>
</dbReference>
<evidence type="ECO:0000259" key="1">
    <source>
        <dbReference type="Pfam" id="PF01048"/>
    </source>
</evidence>
<dbReference type="EC" id="3.2.2.9" evidence="2"/>
<feature type="domain" description="Nucleoside phosphorylase" evidence="1">
    <location>
        <begin position="27"/>
        <end position="189"/>
    </location>
</feature>
<name>H6SNY4_PARPM</name>
<reference evidence="2 3" key="1">
    <citation type="submission" date="2012-02" db="EMBL/GenBank/DDBJ databases">
        <title>Shotgun genome sequence of Phaeospirillum photometricum DSM 122.</title>
        <authorList>
            <person name="Duquesne K."/>
            <person name="Sturgis J."/>
        </authorList>
    </citation>
    <scope>NUCLEOTIDE SEQUENCE [LARGE SCALE GENOMIC DNA]</scope>
    <source>
        <strain evidence="3">DSM122</strain>
    </source>
</reference>
<dbReference type="PANTHER" id="PTHR46832">
    <property type="entry name" value="5'-METHYLTHIOADENOSINE/S-ADENOSYLHOMOCYSTEINE NUCLEOSIDASE"/>
    <property type="match status" value="1"/>
</dbReference>
<dbReference type="PANTHER" id="PTHR46832:SF1">
    <property type="entry name" value="5'-METHYLTHIOADENOSINE_S-ADENOSYLHOMOCYSTEINE NUCLEOSIDASE"/>
    <property type="match status" value="1"/>
</dbReference>
<protein>
    <submittedName>
        <fullName evidence="2">Purine and other phosphorylases, family 1</fullName>
        <ecNumber evidence="2">3.2.2.9</ecNumber>
    </submittedName>
</protein>
<dbReference type="Proteomes" id="UP000033220">
    <property type="component" value="Chromosome DSM 122"/>
</dbReference>
<dbReference type="SUPFAM" id="SSF53167">
    <property type="entry name" value="Purine and uridine phosphorylases"/>
    <property type="match status" value="1"/>
</dbReference>
<evidence type="ECO:0000313" key="3">
    <source>
        <dbReference type="Proteomes" id="UP000033220"/>
    </source>
</evidence>
<dbReference type="RefSeq" id="WP_014413696.1">
    <property type="nucleotide sequence ID" value="NC_017059.1"/>
</dbReference>
<accession>H6SNY4</accession>
<dbReference type="GO" id="GO:0019284">
    <property type="term" value="P:L-methionine salvage from S-adenosylmethionine"/>
    <property type="evidence" value="ECO:0007669"/>
    <property type="project" value="TreeGrafter"/>
</dbReference>
<gene>
    <name evidence="2" type="ORF">RSPPHO_00430</name>
</gene>
<dbReference type="EMBL" id="HE663493">
    <property type="protein sequence ID" value="CCG07056.1"/>
    <property type="molecule type" value="Genomic_DNA"/>
</dbReference>
<dbReference type="Gene3D" id="3.40.50.1580">
    <property type="entry name" value="Nucleoside phosphorylase domain"/>
    <property type="match status" value="1"/>
</dbReference>